<dbReference type="Gene3D" id="2.30.120.10">
    <property type="match status" value="1"/>
</dbReference>
<evidence type="ECO:0000256" key="4">
    <source>
        <dbReference type="ARBA" id="ARBA00023145"/>
    </source>
</evidence>
<dbReference type="PANTHER" id="PTHR34218">
    <property type="entry name" value="PEPTIDASE S45 PENICILLIN AMIDASE"/>
    <property type="match status" value="1"/>
</dbReference>
<evidence type="ECO:0000313" key="7">
    <source>
        <dbReference type="Proteomes" id="UP000238312"/>
    </source>
</evidence>
<sequence length="795" mass="85354">MKFRPWPAAVTALALAATVTVAAPDTPAAATSIGLTVSAADGPVPSEQDGPATTEDLPAAGGYAAEIRRTEYGIPHISAKDHGGLGFGYGYAFAQDNLCVLASWVTTLRGERSMFFGPEAESDDPVRPVANLTSDIYFKSVADSGVVPRLLARPAPIGPTEDMRRLVAGYAAGYNAYLRDTGVANLPDPTCRGQAWVRPITATDVWHNLLDLNRLAGGSGLKEAVAGGGGAGPDGPAPGSNAWALGRQATRDGHGMLLADPHFPWNGIRRFYQVQLTIPGVLDVAGASLYGTPVVQIGHNASIAWTHTVSHAHRFSVYRLKPAGGRGGYLVDGKTEPMGRQEIEVRLKDGGIVTRALPTSRYGPVLAAGQSDEYAYALADVNAANLRSADTWLAMAKARNLKELRAAQDTYQGLPFVYTLATDIGGTTTFADASVVPHVTDAMARRCTVPSPDPSLEAYVLDGSTSACQWGEDGDAVVPGIFGPGSQPRLTRADYVANSNNTPWMTNPAAPMTGYDEVWGKVRTDVEPRPRVSLDMIARRLAGTDGLGPRGFTLDTLSATVRSKRNYTFELLRKDVAALCRDHRVLKTAAGERVDVRAACRTLTAWDGRATLDGEGAILWREFYTGLERPTKPGEPIWRWWRVPFDPDHPLTTPRGLKRDAPQVRQALAEAVKSFEDGGMPLTLTPGQAQRYGSHPIPGCTEAEGCFDRVRMRGRLSGGRYPDVDTGSTFMMAVELTPDGPRTRTILTYSLSANPSSPHHADQTALFSRGGWVTERFTEAEIKADPRLRVTTVRG</sequence>
<dbReference type="Pfam" id="PF01804">
    <property type="entry name" value="Penicil_amidase"/>
    <property type="match status" value="1"/>
</dbReference>
<dbReference type="InterPro" id="IPR002692">
    <property type="entry name" value="S45"/>
</dbReference>
<dbReference type="Gene3D" id="3.60.20.10">
    <property type="entry name" value="Glutamine Phosphoribosylpyrophosphate, subunit 1, domain 1"/>
    <property type="match status" value="1"/>
</dbReference>
<keyword evidence="7" id="KW-1185">Reference proteome</keyword>
<dbReference type="GO" id="GO:0017000">
    <property type="term" value="P:antibiotic biosynthetic process"/>
    <property type="evidence" value="ECO:0007669"/>
    <property type="project" value="InterPro"/>
</dbReference>
<name>A0A2T0N3J1_9ACTN</name>
<evidence type="ECO:0000313" key="6">
    <source>
        <dbReference type="EMBL" id="PRX66723.1"/>
    </source>
</evidence>
<dbReference type="Gene3D" id="1.10.439.10">
    <property type="entry name" value="Penicillin Amidohydrolase, domain 1"/>
    <property type="match status" value="1"/>
</dbReference>
<comment type="caution">
    <text evidence="6">The sequence shown here is derived from an EMBL/GenBank/DDBJ whole genome shotgun (WGS) entry which is preliminary data.</text>
</comment>
<dbReference type="SUPFAM" id="SSF56235">
    <property type="entry name" value="N-terminal nucleophile aminohydrolases (Ntn hydrolases)"/>
    <property type="match status" value="1"/>
</dbReference>
<evidence type="ECO:0000256" key="1">
    <source>
        <dbReference type="ARBA" id="ARBA00006586"/>
    </source>
</evidence>
<evidence type="ECO:0000256" key="3">
    <source>
        <dbReference type="ARBA" id="ARBA00022801"/>
    </source>
</evidence>
<dbReference type="InterPro" id="IPR029055">
    <property type="entry name" value="Ntn_hydrolases_N"/>
</dbReference>
<dbReference type="RefSeq" id="WP_245955813.1">
    <property type="nucleotide sequence ID" value="NZ_PVNG01000005.1"/>
</dbReference>
<reference evidence="6 7" key="1">
    <citation type="submission" date="2018-03" db="EMBL/GenBank/DDBJ databases">
        <title>Genomic Encyclopedia of Type Strains, Phase III (KMG-III): the genomes of soil and plant-associated and newly described type strains.</title>
        <authorList>
            <person name="Whitman W."/>
        </authorList>
    </citation>
    <scope>NUCLEOTIDE SEQUENCE [LARGE SCALE GENOMIC DNA]</scope>
    <source>
        <strain evidence="6 7">CGMCC 4.7104</strain>
    </source>
</reference>
<feature type="chain" id="PRO_5039652451" evidence="5">
    <location>
        <begin position="23"/>
        <end position="795"/>
    </location>
</feature>
<organism evidence="6 7">
    <name type="scientific">Nonomuraea fuscirosea</name>
    <dbReference type="NCBI Taxonomy" id="1291556"/>
    <lineage>
        <taxon>Bacteria</taxon>
        <taxon>Bacillati</taxon>
        <taxon>Actinomycetota</taxon>
        <taxon>Actinomycetes</taxon>
        <taxon>Streptosporangiales</taxon>
        <taxon>Streptosporangiaceae</taxon>
        <taxon>Nonomuraea</taxon>
    </lineage>
</organism>
<evidence type="ECO:0000256" key="2">
    <source>
        <dbReference type="ARBA" id="ARBA00022729"/>
    </source>
</evidence>
<comment type="similarity">
    <text evidence="1">Belongs to the peptidase S45 family.</text>
</comment>
<dbReference type="InterPro" id="IPR043147">
    <property type="entry name" value="Penicillin_amidase_A-knob"/>
</dbReference>
<dbReference type="Proteomes" id="UP000238312">
    <property type="component" value="Unassembled WGS sequence"/>
</dbReference>
<keyword evidence="3" id="KW-0378">Hydrolase</keyword>
<dbReference type="InterPro" id="IPR043146">
    <property type="entry name" value="Penicillin_amidase_N_B-knob"/>
</dbReference>
<dbReference type="PANTHER" id="PTHR34218:SF3">
    <property type="entry name" value="ACYL-HOMOSERINE LACTONE ACYLASE PVDQ"/>
    <property type="match status" value="1"/>
</dbReference>
<dbReference type="GO" id="GO:0016811">
    <property type="term" value="F:hydrolase activity, acting on carbon-nitrogen (but not peptide) bonds, in linear amides"/>
    <property type="evidence" value="ECO:0007669"/>
    <property type="project" value="InterPro"/>
</dbReference>
<evidence type="ECO:0000256" key="5">
    <source>
        <dbReference type="SAM" id="SignalP"/>
    </source>
</evidence>
<accession>A0A2T0N3J1</accession>
<gene>
    <name evidence="6" type="ORF">B0I32_105163</name>
</gene>
<dbReference type="EMBL" id="PVNG01000005">
    <property type="protein sequence ID" value="PRX66723.1"/>
    <property type="molecule type" value="Genomic_DNA"/>
</dbReference>
<keyword evidence="4" id="KW-0865">Zymogen</keyword>
<keyword evidence="2 5" id="KW-0732">Signal</keyword>
<feature type="signal peptide" evidence="5">
    <location>
        <begin position="1"/>
        <end position="22"/>
    </location>
</feature>
<protein>
    <submittedName>
        <fullName evidence="6">Acyl-homoserine-lactone acylase</fullName>
    </submittedName>
</protein>
<dbReference type="Gene3D" id="1.10.1400.10">
    <property type="match status" value="1"/>
</dbReference>
<dbReference type="AlphaFoldDB" id="A0A2T0N3J1"/>
<proteinExistence type="inferred from homology"/>
<dbReference type="InterPro" id="IPR023343">
    <property type="entry name" value="Penicillin_amidase_dom1"/>
</dbReference>